<protein>
    <submittedName>
        <fullName evidence="1">Uncharacterized protein</fullName>
    </submittedName>
</protein>
<keyword evidence="2" id="KW-1185">Reference proteome</keyword>
<evidence type="ECO:0000313" key="2">
    <source>
        <dbReference type="Proteomes" id="UP000821865"/>
    </source>
</evidence>
<name>A0ACB8CPD7_DERSI</name>
<proteinExistence type="predicted"/>
<organism evidence="1 2">
    <name type="scientific">Dermacentor silvarum</name>
    <name type="common">Tick</name>
    <dbReference type="NCBI Taxonomy" id="543639"/>
    <lineage>
        <taxon>Eukaryota</taxon>
        <taxon>Metazoa</taxon>
        <taxon>Ecdysozoa</taxon>
        <taxon>Arthropoda</taxon>
        <taxon>Chelicerata</taxon>
        <taxon>Arachnida</taxon>
        <taxon>Acari</taxon>
        <taxon>Parasitiformes</taxon>
        <taxon>Ixodida</taxon>
        <taxon>Ixodoidea</taxon>
        <taxon>Ixodidae</taxon>
        <taxon>Rhipicephalinae</taxon>
        <taxon>Dermacentor</taxon>
    </lineage>
</organism>
<reference evidence="1" key="1">
    <citation type="submission" date="2020-05" db="EMBL/GenBank/DDBJ databases">
        <title>Large-scale comparative analyses of tick genomes elucidate their genetic diversity and vector capacities.</title>
        <authorList>
            <person name="Jia N."/>
            <person name="Wang J."/>
            <person name="Shi W."/>
            <person name="Du L."/>
            <person name="Sun Y."/>
            <person name="Zhan W."/>
            <person name="Jiang J."/>
            <person name="Wang Q."/>
            <person name="Zhang B."/>
            <person name="Ji P."/>
            <person name="Sakyi L.B."/>
            <person name="Cui X."/>
            <person name="Yuan T."/>
            <person name="Jiang B."/>
            <person name="Yang W."/>
            <person name="Lam T.T.-Y."/>
            <person name="Chang Q."/>
            <person name="Ding S."/>
            <person name="Wang X."/>
            <person name="Zhu J."/>
            <person name="Ruan X."/>
            <person name="Zhao L."/>
            <person name="Wei J."/>
            <person name="Que T."/>
            <person name="Du C."/>
            <person name="Cheng J."/>
            <person name="Dai P."/>
            <person name="Han X."/>
            <person name="Huang E."/>
            <person name="Gao Y."/>
            <person name="Liu J."/>
            <person name="Shao H."/>
            <person name="Ye R."/>
            <person name="Li L."/>
            <person name="Wei W."/>
            <person name="Wang X."/>
            <person name="Wang C."/>
            <person name="Yang T."/>
            <person name="Huo Q."/>
            <person name="Li W."/>
            <person name="Guo W."/>
            <person name="Chen H."/>
            <person name="Zhou L."/>
            <person name="Ni X."/>
            <person name="Tian J."/>
            <person name="Zhou Y."/>
            <person name="Sheng Y."/>
            <person name="Liu T."/>
            <person name="Pan Y."/>
            <person name="Xia L."/>
            <person name="Li J."/>
            <person name="Zhao F."/>
            <person name="Cao W."/>
        </authorList>
    </citation>
    <scope>NUCLEOTIDE SEQUENCE</scope>
    <source>
        <strain evidence="1">Dsil-2018</strain>
    </source>
</reference>
<accession>A0ACB8CPD7</accession>
<dbReference type="Proteomes" id="UP000821865">
    <property type="component" value="Chromosome 5"/>
</dbReference>
<gene>
    <name evidence="1" type="ORF">HPB49_003429</name>
</gene>
<sequence length="182" mass="19736">MTYGSSCSQRKRKAIALDQKAAIIRAVESGTKKTQVAKDFGIAPSTLSSILSSKKVITGAVARGEKGTRKKLRSLPFEAVEEVLFKWFLDARAANLPVSGAQLQRKARDFGGNEDGKDGLEIAAAAEKAVLRLRKMQQRSTTGFFVPSTSKATRLASSAIKSVLVFLCLIPVFRRFSISTLL</sequence>
<evidence type="ECO:0000313" key="1">
    <source>
        <dbReference type="EMBL" id="KAH7948913.1"/>
    </source>
</evidence>
<dbReference type="EMBL" id="CM023474">
    <property type="protein sequence ID" value="KAH7948913.1"/>
    <property type="molecule type" value="Genomic_DNA"/>
</dbReference>
<comment type="caution">
    <text evidence="1">The sequence shown here is derived from an EMBL/GenBank/DDBJ whole genome shotgun (WGS) entry which is preliminary data.</text>
</comment>